<dbReference type="InterPro" id="IPR028082">
    <property type="entry name" value="Peripla_BP_I"/>
</dbReference>
<evidence type="ECO:0000256" key="2">
    <source>
        <dbReference type="ARBA" id="ARBA00023125"/>
    </source>
</evidence>
<dbReference type="Gene3D" id="1.10.260.40">
    <property type="entry name" value="lambda repressor-like DNA-binding domains"/>
    <property type="match status" value="1"/>
</dbReference>
<feature type="domain" description="HTH lacI-type" evidence="4">
    <location>
        <begin position="4"/>
        <end position="58"/>
    </location>
</feature>
<dbReference type="Pfam" id="PF00356">
    <property type="entry name" value="LacI"/>
    <property type="match status" value="1"/>
</dbReference>
<evidence type="ECO:0000256" key="1">
    <source>
        <dbReference type="ARBA" id="ARBA00023015"/>
    </source>
</evidence>
<protein>
    <submittedName>
        <fullName evidence="5">LacI family DNA-binding transcriptional regulator</fullName>
    </submittedName>
</protein>
<dbReference type="CDD" id="cd01392">
    <property type="entry name" value="HTH_LacI"/>
    <property type="match status" value="1"/>
</dbReference>
<dbReference type="InterPro" id="IPR010982">
    <property type="entry name" value="Lambda_DNA-bd_dom_sf"/>
</dbReference>
<dbReference type="Pfam" id="PF13377">
    <property type="entry name" value="Peripla_BP_3"/>
    <property type="match status" value="1"/>
</dbReference>
<dbReference type="AlphaFoldDB" id="A0A849BWV6"/>
<dbReference type="PANTHER" id="PTHR30146:SF155">
    <property type="entry name" value="ALANINE RACEMASE"/>
    <property type="match status" value="1"/>
</dbReference>
<dbReference type="PROSITE" id="PS00356">
    <property type="entry name" value="HTH_LACI_1"/>
    <property type="match status" value="1"/>
</dbReference>
<evidence type="ECO:0000259" key="4">
    <source>
        <dbReference type="PROSITE" id="PS50932"/>
    </source>
</evidence>
<evidence type="ECO:0000256" key="3">
    <source>
        <dbReference type="ARBA" id="ARBA00023163"/>
    </source>
</evidence>
<dbReference type="InterPro" id="IPR000843">
    <property type="entry name" value="HTH_LacI"/>
</dbReference>
<dbReference type="PROSITE" id="PS50932">
    <property type="entry name" value="HTH_LACI_2"/>
    <property type="match status" value="1"/>
</dbReference>
<sequence length="339" mass="34765">MARVTIKEIARRAGVSKGAVSYALNGRPGVSEATRARVLQVAAELDWAPNSAARSLSGARSRTVGLVVTRPAETLGAETFFARFVAGLESVLGPRGHGLLLQVVPAAETEEATLRAWARERRVDGVVLLDPRREDPRVGLVAALGLPAVVVGDPTLAGGLPCVWKDDAAAVAAAADHLVARGRTRIGRVAGPEELGHTGIRDAALVAAAARCGATAVVHHTDFGAEAAAAATLELVRGPGRVDGLLYDTDLMAVAGLSALVGAGLRVPEDVAVVAWDDSVLCTVTHPQLTAVGHDLLAYGAAVADLLVRQTASEPVVDVEVEAPDLRVRASTGAGTATS</sequence>
<evidence type="ECO:0000313" key="6">
    <source>
        <dbReference type="Proteomes" id="UP000555552"/>
    </source>
</evidence>
<comment type="caution">
    <text evidence="5">The sequence shown here is derived from an EMBL/GenBank/DDBJ whole genome shotgun (WGS) entry which is preliminary data.</text>
</comment>
<dbReference type="SUPFAM" id="SSF47413">
    <property type="entry name" value="lambda repressor-like DNA-binding domains"/>
    <property type="match status" value="1"/>
</dbReference>
<accession>A0A849BWV6</accession>
<gene>
    <name evidence="5" type="ORF">HLB09_02715</name>
</gene>
<dbReference type="PANTHER" id="PTHR30146">
    <property type="entry name" value="LACI-RELATED TRANSCRIPTIONAL REPRESSOR"/>
    <property type="match status" value="1"/>
</dbReference>
<proteinExistence type="predicted"/>
<dbReference type="GO" id="GO:0000976">
    <property type="term" value="F:transcription cis-regulatory region binding"/>
    <property type="evidence" value="ECO:0007669"/>
    <property type="project" value="TreeGrafter"/>
</dbReference>
<dbReference type="InterPro" id="IPR046335">
    <property type="entry name" value="LacI/GalR-like_sensor"/>
</dbReference>
<dbReference type="RefSeq" id="WP_171201873.1">
    <property type="nucleotide sequence ID" value="NZ_BAAANP010000010.1"/>
</dbReference>
<keyword evidence="2 5" id="KW-0238">DNA-binding</keyword>
<keyword evidence="6" id="KW-1185">Reference proteome</keyword>
<keyword evidence="1" id="KW-0805">Transcription regulation</keyword>
<organism evidence="5 6">
    <name type="scientific">Pseudokineococcus marinus</name>
    <dbReference type="NCBI Taxonomy" id="351215"/>
    <lineage>
        <taxon>Bacteria</taxon>
        <taxon>Bacillati</taxon>
        <taxon>Actinomycetota</taxon>
        <taxon>Actinomycetes</taxon>
        <taxon>Kineosporiales</taxon>
        <taxon>Kineosporiaceae</taxon>
        <taxon>Pseudokineococcus</taxon>
    </lineage>
</organism>
<reference evidence="5 6" key="1">
    <citation type="submission" date="2020-05" db="EMBL/GenBank/DDBJ databases">
        <title>MicrobeNet Type strains.</title>
        <authorList>
            <person name="Nicholson A.C."/>
        </authorList>
    </citation>
    <scope>NUCLEOTIDE SEQUENCE [LARGE SCALE GENOMIC DNA]</scope>
    <source>
        <strain evidence="5 6">JCM 14547</strain>
    </source>
</reference>
<dbReference type="GO" id="GO:0003700">
    <property type="term" value="F:DNA-binding transcription factor activity"/>
    <property type="evidence" value="ECO:0007669"/>
    <property type="project" value="TreeGrafter"/>
</dbReference>
<dbReference type="SUPFAM" id="SSF53822">
    <property type="entry name" value="Periplasmic binding protein-like I"/>
    <property type="match status" value="1"/>
</dbReference>
<dbReference type="EMBL" id="JABEMA010000016">
    <property type="protein sequence ID" value="NNH22018.1"/>
    <property type="molecule type" value="Genomic_DNA"/>
</dbReference>
<dbReference type="Gene3D" id="3.40.50.2300">
    <property type="match status" value="2"/>
</dbReference>
<dbReference type="Proteomes" id="UP000555552">
    <property type="component" value="Unassembled WGS sequence"/>
</dbReference>
<name>A0A849BWV6_9ACTN</name>
<keyword evidence="3" id="KW-0804">Transcription</keyword>
<evidence type="ECO:0000313" key="5">
    <source>
        <dbReference type="EMBL" id="NNH22018.1"/>
    </source>
</evidence>
<dbReference type="SMART" id="SM00354">
    <property type="entry name" value="HTH_LACI"/>
    <property type="match status" value="1"/>
</dbReference>